<sequence length="369" mass="40231">MVFDAYAARVERLRGILEDRGLDGFFVMVNEGLNWESAYYLSGYRGSSAAFLITKDEGILITDGRYMTQARSQCPFHVEDQGSRSLVEALADFVHATGMKRVGFEASRVFHATYLELSQRFRASLVDASDVMPTMRRFKDRAEANLIAEASRIAASAFLETLSLAGPGMTEKEFAAILEHKLILGGAEGGWGSHSFIVASGPRSAMPHGVATERAFGVGEWFTVDFGARYGGYVCDVTRNVAVGSIDPWAMDVYEVLIAAQDEAVKALASGERRAFEVDRRARSVVEEAGFGSLFTHGLGHGLGLEVHEAPRVSKTSPDELKDGDVITVEPGIYLEGRGGLRVEDDYLIGPEGPECLSAPLPKEFFVIR</sequence>
<dbReference type="EMBL" id="CM001377">
    <property type="protein sequence ID" value="EHM09799.1"/>
    <property type="molecule type" value="Genomic_DNA"/>
</dbReference>
<dbReference type="InterPro" id="IPR001131">
    <property type="entry name" value="Peptidase_M24B_aminopep-P_CS"/>
</dbReference>
<dbReference type="InterPro" id="IPR000994">
    <property type="entry name" value="Pept_M24"/>
</dbReference>
<keyword evidence="2" id="KW-0378">Hydrolase</keyword>
<evidence type="ECO:0000313" key="6">
    <source>
        <dbReference type="EMBL" id="EHM09799.1"/>
    </source>
</evidence>
<dbReference type="HOGENOM" id="CLU_017266_4_0_0"/>
<dbReference type="Gene3D" id="3.90.230.10">
    <property type="entry name" value="Creatinase/methionine aminopeptidase superfamily"/>
    <property type="match status" value="1"/>
</dbReference>
<proteinExistence type="inferred from homology"/>
<accession>H0UQX0</accession>
<dbReference type="AlphaFoldDB" id="H0UQX0"/>
<dbReference type="GO" id="GO:0004177">
    <property type="term" value="F:aminopeptidase activity"/>
    <property type="evidence" value="ECO:0007669"/>
    <property type="project" value="UniProtKB-KW"/>
</dbReference>
<evidence type="ECO:0000256" key="2">
    <source>
        <dbReference type="ARBA" id="ARBA00022801"/>
    </source>
</evidence>
<dbReference type="Pfam" id="PF00557">
    <property type="entry name" value="Peptidase_M24"/>
    <property type="match status" value="1"/>
</dbReference>
<dbReference type="eggNOG" id="COG0006">
    <property type="taxonomic scope" value="Bacteria"/>
</dbReference>
<evidence type="ECO:0000256" key="1">
    <source>
        <dbReference type="ARBA" id="ARBA00022723"/>
    </source>
</evidence>
<evidence type="ECO:0000313" key="7">
    <source>
        <dbReference type="Proteomes" id="UP000005730"/>
    </source>
</evidence>
<keyword evidence="7" id="KW-1185">Reference proteome</keyword>
<feature type="domain" description="Creatinase N-terminal" evidence="5">
    <location>
        <begin position="9"/>
        <end position="136"/>
    </location>
</feature>
<dbReference type="Pfam" id="PF01321">
    <property type="entry name" value="Creatinase_N"/>
    <property type="match status" value="1"/>
</dbReference>
<dbReference type="PROSITE" id="PS00491">
    <property type="entry name" value="PROLINE_PEPTIDASE"/>
    <property type="match status" value="1"/>
</dbReference>
<evidence type="ECO:0000259" key="5">
    <source>
        <dbReference type="Pfam" id="PF01321"/>
    </source>
</evidence>
<comment type="similarity">
    <text evidence="3">Belongs to the peptidase M24B family.</text>
</comment>
<keyword evidence="6" id="KW-0031">Aminopeptidase</keyword>
<dbReference type="STRING" id="926567.TheveDRAFT_0640"/>
<dbReference type="Gene3D" id="3.40.350.10">
    <property type="entry name" value="Creatinase/prolidase N-terminal domain"/>
    <property type="match status" value="1"/>
</dbReference>
<keyword evidence="1 3" id="KW-0479">Metal-binding</keyword>
<name>H0UQX0_9BACT</name>
<organism evidence="6 7">
    <name type="scientific">Thermanaerovibrio velox DSM 12556</name>
    <dbReference type="NCBI Taxonomy" id="926567"/>
    <lineage>
        <taxon>Bacteria</taxon>
        <taxon>Thermotogati</taxon>
        <taxon>Synergistota</taxon>
        <taxon>Synergistia</taxon>
        <taxon>Synergistales</taxon>
        <taxon>Synergistaceae</taxon>
        <taxon>Thermanaerovibrio</taxon>
    </lineage>
</organism>
<reference evidence="6 7" key="1">
    <citation type="submission" date="2011-10" db="EMBL/GenBank/DDBJ databases">
        <title>The Noncontiguous Finished genome of Thermanaerovibrio velox DSM 12556.</title>
        <authorList>
            <consortium name="US DOE Joint Genome Institute (JGI-PGF)"/>
            <person name="Lucas S."/>
            <person name="Copeland A."/>
            <person name="Lapidus A."/>
            <person name="Glavina del Rio T."/>
            <person name="Dalin E."/>
            <person name="Tice H."/>
            <person name="Bruce D."/>
            <person name="Goodwin L."/>
            <person name="Pitluck S."/>
            <person name="Peters L."/>
            <person name="Mikhailova N."/>
            <person name="Teshima H."/>
            <person name="Kyrpides N."/>
            <person name="Mavromatis K."/>
            <person name="Ivanova N."/>
            <person name="Markowitz V."/>
            <person name="Cheng J.-F."/>
            <person name="Hugenholtz P."/>
            <person name="Woyke T."/>
            <person name="Wu D."/>
            <person name="Spring S."/>
            <person name="Brambilla E.-M."/>
            <person name="Klenk H.-P."/>
            <person name="Eisen J.A."/>
        </authorList>
    </citation>
    <scope>NUCLEOTIDE SEQUENCE [LARGE SCALE GENOMIC DNA]</scope>
    <source>
        <strain evidence="6 7">DSM 12556</strain>
    </source>
</reference>
<dbReference type="InterPro" id="IPR036005">
    <property type="entry name" value="Creatinase/aminopeptidase-like"/>
</dbReference>
<dbReference type="SUPFAM" id="SSF53092">
    <property type="entry name" value="Creatinase/prolidase N-terminal domain"/>
    <property type="match status" value="1"/>
</dbReference>
<dbReference type="OrthoDB" id="9806388at2"/>
<dbReference type="InterPro" id="IPR000587">
    <property type="entry name" value="Creatinase_N"/>
</dbReference>
<dbReference type="InterPro" id="IPR050659">
    <property type="entry name" value="Peptidase_M24B"/>
</dbReference>
<feature type="domain" description="Peptidase M24" evidence="4">
    <location>
        <begin position="146"/>
        <end position="349"/>
    </location>
</feature>
<dbReference type="PANTHER" id="PTHR46112:SF3">
    <property type="entry name" value="AMINOPEPTIDASE YPDF"/>
    <property type="match status" value="1"/>
</dbReference>
<dbReference type="Proteomes" id="UP000005730">
    <property type="component" value="Chromosome"/>
</dbReference>
<protein>
    <submittedName>
        <fullName evidence="6">Xaa-Pro aminopeptidase</fullName>
    </submittedName>
</protein>
<evidence type="ECO:0000259" key="4">
    <source>
        <dbReference type="Pfam" id="PF00557"/>
    </source>
</evidence>
<evidence type="ECO:0000256" key="3">
    <source>
        <dbReference type="RuleBase" id="RU000590"/>
    </source>
</evidence>
<dbReference type="GO" id="GO:0046872">
    <property type="term" value="F:metal ion binding"/>
    <property type="evidence" value="ECO:0007669"/>
    <property type="project" value="UniProtKB-KW"/>
</dbReference>
<dbReference type="PANTHER" id="PTHR46112">
    <property type="entry name" value="AMINOPEPTIDASE"/>
    <property type="match status" value="1"/>
</dbReference>
<keyword evidence="6" id="KW-0645">Protease</keyword>
<dbReference type="InterPro" id="IPR029149">
    <property type="entry name" value="Creatin/AminoP/Spt16_N"/>
</dbReference>
<gene>
    <name evidence="6" type="ORF">TheveDRAFT_0640</name>
</gene>
<dbReference type="SUPFAM" id="SSF55920">
    <property type="entry name" value="Creatinase/aminopeptidase"/>
    <property type="match status" value="1"/>
</dbReference>